<dbReference type="InterPro" id="IPR036188">
    <property type="entry name" value="FAD/NAD-bd_sf"/>
</dbReference>
<sequence>MPQDCIIVGGGIAGLQAAIQLGRYSAYDVLVVDAGEGRSTLCRGYHNILGWPEGISGQELRARGRHQAESTGVRFARDRIVTAARTAAGTILLEGETGQTYETYTTLLATGVSDRIPEIPGLVPLLGSSVYICPDCDGYEIEGKRTVLMGAGDAGANMALLLAERTNSLTYVNHESSRISPELLEQMGHASISYIEAAVVEIHSAAEGQIEQVILHDGTVLPAERGFIAFGGNKVHSELARQLGAVLSDNGHVESDPRSKQTSVDNVWAAGDIALHAEQATVAMGEGSIAAIWINKALRAQKGKFDQRKSYNGGIIRTT</sequence>
<comment type="cofactor">
    <cofactor evidence="1">
        <name>FAD</name>
        <dbReference type="ChEBI" id="CHEBI:57692"/>
    </cofactor>
</comment>
<dbReference type="InterPro" id="IPR050097">
    <property type="entry name" value="Ferredoxin-NADP_redctase_2"/>
</dbReference>
<dbReference type="InterPro" id="IPR023753">
    <property type="entry name" value="FAD/NAD-binding_dom"/>
</dbReference>
<dbReference type="GO" id="GO:0016491">
    <property type="term" value="F:oxidoreductase activity"/>
    <property type="evidence" value="ECO:0007669"/>
    <property type="project" value="UniProtKB-KW"/>
</dbReference>
<proteinExistence type="predicted"/>
<dbReference type="PANTHER" id="PTHR48105">
    <property type="entry name" value="THIOREDOXIN REDUCTASE 1-RELATED-RELATED"/>
    <property type="match status" value="1"/>
</dbReference>
<evidence type="ECO:0000256" key="2">
    <source>
        <dbReference type="ARBA" id="ARBA00011738"/>
    </source>
</evidence>
<dbReference type="Pfam" id="PF07992">
    <property type="entry name" value="Pyr_redox_2"/>
    <property type="match status" value="1"/>
</dbReference>
<evidence type="ECO:0000256" key="3">
    <source>
        <dbReference type="ARBA" id="ARBA00022630"/>
    </source>
</evidence>
<gene>
    <name evidence="6" type="ORF">GNP95_12055</name>
</gene>
<dbReference type="Proteomes" id="UP000447876">
    <property type="component" value="Unassembled WGS sequence"/>
</dbReference>
<organism evidence="6 7">
    <name type="scientific">Paenibacillus woosongensis</name>
    <dbReference type="NCBI Taxonomy" id="307580"/>
    <lineage>
        <taxon>Bacteria</taxon>
        <taxon>Bacillati</taxon>
        <taxon>Bacillota</taxon>
        <taxon>Bacilli</taxon>
        <taxon>Bacillales</taxon>
        <taxon>Paenibacillaceae</taxon>
        <taxon>Paenibacillus</taxon>
    </lineage>
</organism>
<dbReference type="OrthoDB" id="9806179at2"/>
<dbReference type="Gene3D" id="3.50.50.60">
    <property type="entry name" value="FAD/NAD(P)-binding domain"/>
    <property type="match status" value="2"/>
</dbReference>
<comment type="caution">
    <text evidence="6">The sequence shown here is derived from an EMBL/GenBank/DDBJ whole genome shotgun (WGS) entry which is preliminary data.</text>
</comment>
<dbReference type="PRINTS" id="PR00368">
    <property type="entry name" value="FADPNR"/>
</dbReference>
<dbReference type="EMBL" id="WNZW01000003">
    <property type="protein sequence ID" value="MUG45724.1"/>
    <property type="molecule type" value="Genomic_DNA"/>
</dbReference>
<evidence type="ECO:0000259" key="5">
    <source>
        <dbReference type="Pfam" id="PF07992"/>
    </source>
</evidence>
<keyword evidence="4" id="KW-0560">Oxidoreductase</keyword>
<dbReference type="RefSeq" id="WP_155611313.1">
    <property type="nucleotide sequence ID" value="NZ_WNZW01000003.1"/>
</dbReference>
<keyword evidence="3" id="KW-0285">Flavoprotein</keyword>
<dbReference type="PRINTS" id="PR00469">
    <property type="entry name" value="PNDRDTASEII"/>
</dbReference>
<comment type="subunit">
    <text evidence="2">Homodimer.</text>
</comment>
<feature type="domain" description="FAD/NAD(P)-binding" evidence="5">
    <location>
        <begin position="4"/>
        <end position="287"/>
    </location>
</feature>
<evidence type="ECO:0000256" key="4">
    <source>
        <dbReference type="ARBA" id="ARBA00023002"/>
    </source>
</evidence>
<accession>A0A7X2Z2R1</accession>
<reference evidence="6 7" key="1">
    <citation type="submission" date="2019-11" db="EMBL/GenBank/DDBJ databases">
        <title>Draft genome sequences of five Paenibacillus species of dairy origin.</title>
        <authorList>
            <person name="Olajide A.M."/>
            <person name="Chen S."/>
            <person name="Lapointe G."/>
        </authorList>
    </citation>
    <scope>NUCLEOTIDE SEQUENCE [LARGE SCALE GENOMIC DNA]</scope>
    <source>
        <strain evidence="6 7">12CR55</strain>
    </source>
</reference>
<protein>
    <submittedName>
        <fullName evidence="6">FAD-binding protein</fullName>
    </submittedName>
</protein>
<dbReference type="AlphaFoldDB" id="A0A7X2Z2R1"/>
<evidence type="ECO:0000313" key="7">
    <source>
        <dbReference type="Proteomes" id="UP000447876"/>
    </source>
</evidence>
<dbReference type="SUPFAM" id="SSF51905">
    <property type="entry name" value="FAD/NAD(P)-binding domain"/>
    <property type="match status" value="1"/>
</dbReference>
<name>A0A7X2Z2R1_9BACL</name>
<evidence type="ECO:0000313" key="6">
    <source>
        <dbReference type="EMBL" id="MUG45724.1"/>
    </source>
</evidence>
<evidence type="ECO:0000256" key="1">
    <source>
        <dbReference type="ARBA" id="ARBA00001974"/>
    </source>
</evidence>